<evidence type="ECO:0000256" key="1">
    <source>
        <dbReference type="SAM" id="MobiDB-lite"/>
    </source>
</evidence>
<dbReference type="EMBL" id="PTIX01000001">
    <property type="protein sequence ID" value="PPK70859.1"/>
    <property type="molecule type" value="Genomic_DNA"/>
</dbReference>
<dbReference type="RefSeq" id="WP_245930889.1">
    <property type="nucleotide sequence ID" value="NZ_CP154825.1"/>
</dbReference>
<organism evidence="2 3">
    <name type="scientific">Actinokineospora auranticolor</name>
    <dbReference type="NCBI Taxonomy" id="155976"/>
    <lineage>
        <taxon>Bacteria</taxon>
        <taxon>Bacillati</taxon>
        <taxon>Actinomycetota</taxon>
        <taxon>Actinomycetes</taxon>
        <taxon>Pseudonocardiales</taxon>
        <taxon>Pseudonocardiaceae</taxon>
        <taxon>Actinokineospora</taxon>
    </lineage>
</organism>
<accession>A0A2S6H045</accession>
<comment type="caution">
    <text evidence="2">The sequence shown here is derived from an EMBL/GenBank/DDBJ whole genome shotgun (WGS) entry which is preliminary data.</text>
</comment>
<keyword evidence="3" id="KW-1185">Reference proteome</keyword>
<gene>
    <name evidence="2" type="ORF">CLV40_10145</name>
</gene>
<reference evidence="2 3" key="1">
    <citation type="submission" date="2018-02" db="EMBL/GenBank/DDBJ databases">
        <title>Genomic Encyclopedia of Archaeal and Bacterial Type Strains, Phase II (KMG-II): from individual species to whole genera.</title>
        <authorList>
            <person name="Goeker M."/>
        </authorList>
    </citation>
    <scope>NUCLEOTIDE SEQUENCE [LARGE SCALE GENOMIC DNA]</scope>
    <source>
        <strain evidence="2 3">YU 961-1</strain>
    </source>
</reference>
<dbReference type="Proteomes" id="UP000239203">
    <property type="component" value="Unassembled WGS sequence"/>
</dbReference>
<evidence type="ECO:0000313" key="2">
    <source>
        <dbReference type="EMBL" id="PPK70859.1"/>
    </source>
</evidence>
<evidence type="ECO:0000313" key="3">
    <source>
        <dbReference type="Proteomes" id="UP000239203"/>
    </source>
</evidence>
<protein>
    <submittedName>
        <fullName evidence="2">Uncharacterized protein</fullName>
    </submittedName>
</protein>
<name>A0A2S6H045_9PSEU</name>
<feature type="region of interest" description="Disordered" evidence="1">
    <location>
        <begin position="219"/>
        <end position="271"/>
    </location>
</feature>
<proteinExistence type="predicted"/>
<feature type="compositionally biased region" description="Pro residues" evidence="1">
    <location>
        <begin position="238"/>
        <end position="271"/>
    </location>
</feature>
<sequence>MDSERNMRFIRRFNFDVVNQQRVGLAAQRGWRFDPDAPWLLDQWPVLPFTVRGDMRHVYGAVTGVESGMEFTAFQYFRRPTVVNHKAVGITVRQTDQYEVESVFVVSLPVVMPFAQVWSKRQWYPGGPERCPRPQTHDPKFNRRHRLIDTDPAVAAALLTPQLVGTVMALKLGTWSLVGSDLVYTESAVDTGSGPEGVLAVLARLAQFVPWLPYHLGQPKPGAQPHRAHPGPQQQQPVYPPQPRYSAPQPYPVQQPYPQQPYPGPPYLRRL</sequence>
<dbReference type="AlphaFoldDB" id="A0A2S6H045"/>